<dbReference type="Proteomes" id="UP000031843">
    <property type="component" value="Chromosome secondary"/>
</dbReference>
<dbReference type="Gene3D" id="3.40.190.10">
    <property type="entry name" value="Periplasmic binding protein-like II"/>
    <property type="match status" value="1"/>
</dbReference>
<keyword evidence="2" id="KW-0732">Signal</keyword>
<dbReference type="SUPFAM" id="SSF53850">
    <property type="entry name" value="Periplasmic binding protein-like II"/>
    <property type="match status" value="1"/>
</dbReference>
<dbReference type="Gene3D" id="3.40.190.150">
    <property type="entry name" value="Bordetella uptake gene, domain 1"/>
    <property type="match status" value="1"/>
</dbReference>
<dbReference type="InterPro" id="IPR005064">
    <property type="entry name" value="BUG"/>
</dbReference>
<sequence>MKPFASILAAATLGVLCHQTAGAAPQDPAYPVKPVKIVVGYAPGGSSDAVARLVANRLSERLGQSFVVENRPGAASNIAAAGVARSPNDGYTILLGSNASTINVSLYKKLPFDFQKDFAPVVLLTRFPNIMAVNPSVPATTVAEFISYAKAHPKGIFFASSGAGSSTRLSAELFKMMAGIQMEHVQYKGSAPAPALTDLMAGQVQVMFDTAPSVMPLIKSGKLRALAVTSASPQPFAPEIPTVDAGGLKGYEVVSWYALFLPAGTPGNVVDTLNKEVNAIMAEKETREKLAAMVATPGGGTPEALRQFVGSEITKWGAVVKASGATAD</sequence>
<protein>
    <submittedName>
        <fullName evidence="3">Putative exported protein</fullName>
    </submittedName>
</protein>
<feature type="chain" id="PRO_5002174286" evidence="2">
    <location>
        <begin position="24"/>
        <end position="328"/>
    </location>
</feature>
<comment type="similarity">
    <text evidence="1">Belongs to the UPF0065 (bug) family.</text>
</comment>
<dbReference type="PANTHER" id="PTHR42928:SF5">
    <property type="entry name" value="BLR1237 PROTEIN"/>
    <property type="match status" value="1"/>
</dbReference>
<proteinExistence type="inferred from homology"/>
<dbReference type="Pfam" id="PF03401">
    <property type="entry name" value="TctC"/>
    <property type="match status" value="1"/>
</dbReference>
<evidence type="ECO:0000313" key="3">
    <source>
        <dbReference type="EMBL" id="AJG22726.1"/>
    </source>
</evidence>
<dbReference type="InterPro" id="IPR042100">
    <property type="entry name" value="Bug_dom1"/>
</dbReference>
<keyword evidence="4" id="KW-1185">Reference proteome</keyword>
<gene>
    <name evidence="3" type="ORF">RR42_s1137</name>
</gene>
<name>A0A0C4YQ55_9BURK</name>
<dbReference type="OrthoDB" id="8678477at2"/>
<dbReference type="CDD" id="cd13578">
    <property type="entry name" value="PBP2_Bug27"/>
    <property type="match status" value="1"/>
</dbReference>
<dbReference type="RefSeq" id="WP_043354322.1">
    <property type="nucleotide sequence ID" value="NZ_CP010537.1"/>
</dbReference>
<dbReference type="PANTHER" id="PTHR42928">
    <property type="entry name" value="TRICARBOXYLATE-BINDING PROTEIN"/>
    <property type="match status" value="1"/>
</dbReference>
<organism evidence="3 4">
    <name type="scientific">Cupriavidus basilensis</name>
    <dbReference type="NCBI Taxonomy" id="68895"/>
    <lineage>
        <taxon>Bacteria</taxon>
        <taxon>Pseudomonadati</taxon>
        <taxon>Pseudomonadota</taxon>
        <taxon>Betaproteobacteria</taxon>
        <taxon>Burkholderiales</taxon>
        <taxon>Burkholderiaceae</taxon>
        <taxon>Cupriavidus</taxon>
    </lineage>
</organism>
<dbReference type="AlphaFoldDB" id="A0A0C4YQ55"/>
<evidence type="ECO:0000256" key="1">
    <source>
        <dbReference type="ARBA" id="ARBA00006987"/>
    </source>
</evidence>
<accession>A0A0C4YQ55</accession>
<dbReference type="PIRSF" id="PIRSF017082">
    <property type="entry name" value="YflP"/>
    <property type="match status" value="1"/>
</dbReference>
<evidence type="ECO:0000313" key="4">
    <source>
        <dbReference type="Proteomes" id="UP000031843"/>
    </source>
</evidence>
<dbReference type="KEGG" id="cbw:RR42_s1137"/>
<dbReference type="STRING" id="68895.RR42_s1137"/>
<dbReference type="EMBL" id="CP010537">
    <property type="protein sequence ID" value="AJG22726.1"/>
    <property type="molecule type" value="Genomic_DNA"/>
</dbReference>
<feature type="signal peptide" evidence="2">
    <location>
        <begin position="1"/>
        <end position="23"/>
    </location>
</feature>
<evidence type="ECO:0000256" key="2">
    <source>
        <dbReference type="SAM" id="SignalP"/>
    </source>
</evidence>
<reference evidence="3 4" key="1">
    <citation type="journal article" date="2015" name="Genome Announc.">
        <title>Complete Genome Sequence of Cupriavidus basilensis 4G11, Isolated from the Oak Ridge Field Research Center Site.</title>
        <authorList>
            <person name="Ray J."/>
            <person name="Waters R.J."/>
            <person name="Skerker J.M."/>
            <person name="Kuehl J.V."/>
            <person name="Price M.N."/>
            <person name="Huang J."/>
            <person name="Chakraborty R."/>
            <person name="Arkin A.P."/>
            <person name="Deutschbauer A."/>
        </authorList>
    </citation>
    <scope>NUCLEOTIDE SEQUENCE [LARGE SCALE GENOMIC DNA]</scope>
    <source>
        <strain evidence="3">4G11</strain>
    </source>
</reference>